<accession>A0A848G5X5</accession>
<keyword evidence="7" id="KW-1185">Reference proteome</keyword>
<keyword evidence="3" id="KW-0732">Signal</keyword>
<proteinExistence type="inferred from homology"/>
<dbReference type="PANTHER" id="PTHR38776:SF1">
    <property type="entry name" value="MLTA-INTERACTING PROTEIN-RELATED"/>
    <property type="match status" value="1"/>
</dbReference>
<organism evidence="6 7">
    <name type="scientific">Zoogloea dura</name>
    <dbReference type="NCBI Taxonomy" id="2728840"/>
    <lineage>
        <taxon>Bacteria</taxon>
        <taxon>Pseudomonadati</taxon>
        <taxon>Pseudomonadota</taxon>
        <taxon>Betaproteobacteria</taxon>
        <taxon>Rhodocyclales</taxon>
        <taxon>Zoogloeaceae</taxon>
        <taxon>Zoogloea</taxon>
    </lineage>
</organism>
<comment type="similarity">
    <text evidence="2">Belongs to the MipA/OmpV family.</text>
</comment>
<gene>
    <name evidence="6" type="ORF">HHL15_08735</name>
</gene>
<dbReference type="EMBL" id="JABBGA010000005">
    <property type="protein sequence ID" value="NML25823.1"/>
    <property type="molecule type" value="Genomic_DNA"/>
</dbReference>
<protein>
    <submittedName>
        <fullName evidence="6">MipA/OmpV family protein</fullName>
    </submittedName>
</protein>
<comment type="subcellular location">
    <subcellularLocation>
        <location evidence="1">Cell outer membrane</location>
    </subcellularLocation>
</comment>
<dbReference type="Pfam" id="PF06629">
    <property type="entry name" value="MipA"/>
    <property type="match status" value="1"/>
</dbReference>
<evidence type="ECO:0000256" key="2">
    <source>
        <dbReference type="ARBA" id="ARBA00005722"/>
    </source>
</evidence>
<evidence type="ECO:0000313" key="6">
    <source>
        <dbReference type="EMBL" id="NML25823.1"/>
    </source>
</evidence>
<evidence type="ECO:0000256" key="5">
    <source>
        <dbReference type="ARBA" id="ARBA00023237"/>
    </source>
</evidence>
<sequence>MAGQAAVAAPGAENAESAGKPLWEVGAGVGVLSLPAWRGSDDTRSYVLPVPYFIYHGKYLRADRHGVRGVLFDSDRVDLGISLAAAPPVGSDRSRARAGMADLDATAEIGPQLDLTLWRSDDRERQLKLLLPLRSAFTLSSPPRQAGWVFSPALNLDVGDLAALPGWRLGLRSGPIFATRRQHAYYYQVSPAEATATRPAYEAGGGYSGSQFLASLSRRYPGYWVGGYVRYDALQGAAFEDSPLVARSHYLAMGVAVAWILGESAERVSVDD</sequence>
<evidence type="ECO:0000313" key="7">
    <source>
        <dbReference type="Proteomes" id="UP000580043"/>
    </source>
</evidence>
<keyword evidence="4" id="KW-0472">Membrane</keyword>
<name>A0A848G5X5_9RHOO</name>
<keyword evidence="5" id="KW-0998">Cell outer membrane</keyword>
<comment type="caution">
    <text evidence="6">The sequence shown here is derived from an EMBL/GenBank/DDBJ whole genome shotgun (WGS) entry which is preliminary data.</text>
</comment>
<dbReference type="AlphaFoldDB" id="A0A848G5X5"/>
<dbReference type="InterPro" id="IPR010583">
    <property type="entry name" value="MipA"/>
</dbReference>
<reference evidence="6 7" key="1">
    <citation type="submission" date="2020-04" db="EMBL/GenBank/DDBJ databases">
        <title>Zoogloea sp. G-4-1-14 isolated from soil.</title>
        <authorList>
            <person name="Dahal R.H."/>
        </authorList>
    </citation>
    <scope>NUCLEOTIDE SEQUENCE [LARGE SCALE GENOMIC DNA]</scope>
    <source>
        <strain evidence="6 7">G-4-1-14</strain>
    </source>
</reference>
<dbReference type="Proteomes" id="UP000580043">
    <property type="component" value="Unassembled WGS sequence"/>
</dbReference>
<evidence type="ECO:0000256" key="3">
    <source>
        <dbReference type="ARBA" id="ARBA00022729"/>
    </source>
</evidence>
<dbReference type="PANTHER" id="PTHR38776">
    <property type="entry name" value="MLTA-INTERACTING PROTEIN-RELATED"/>
    <property type="match status" value="1"/>
</dbReference>
<evidence type="ECO:0000256" key="4">
    <source>
        <dbReference type="ARBA" id="ARBA00023136"/>
    </source>
</evidence>
<evidence type="ECO:0000256" key="1">
    <source>
        <dbReference type="ARBA" id="ARBA00004442"/>
    </source>
</evidence>
<dbReference type="GO" id="GO:0009279">
    <property type="term" value="C:cell outer membrane"/>
    <property type="evidence" value="ECO:0007669"/>
    <property type="project" value="UniProtKB-SubCell"/>
</dbReference>